<dbReference type="PROSITE" id="PS50043">
    <property type="entry name" value="HTH_LUXR_2"/>
    <property type="match status" value="1"/>
</dbReference>
<dbReference type="InterPro" id="IPR016032">
    <property type="entry name" value="Sig_transdc_resp-reg_C-effctor"/>
</dbReference>
<evidence type="ECO:0000313" key="5">
    <source>
        <dbReference type="Proteomes" id="UP000609879"/>
    </source>
</evidence>
<dbReference type="SUPFAM" id="SSF46894">
    <property type="entry name" value="C-terminal effector domain of the bipartite response regulators"/>
    <property type="match status" value="1"/>
</dbReference>
<protein>
    <submittedName>
        <fullName evidence="4">Helix-turn-helix transcriptional regulator</fullName>
    </submittedName>
</protein>
<dbReference type="InterPro" id="IPR027417">
    <property type="entry name" value="P-loop_NTPase"/>
</dbReference>
<gene>
    <name evidence="4" type="ORF">Ade02nite_30920</name>
</gene>
<dbReference type="PANTHER" id="PTHR16305">
    <property type="entry name" value="TESTICULAR SOLUBLE ADENYLYL CYCLASE"/>
    <property type="match status" value="1"/>
</dbReference>
<dbReference type="Gene3D" id="1.10.10.10">
    <property type="entry name" value="Winged helix-like DNA-binding domain superfamily/Winged helix DNA-binding domain"/>
    <property type="match status" value="1"/>
</dbReference>
<sequence>MLLGRAAECRRLDEALATVRKGDSTVLVMRGDPGVGKSALLDYLSTAAAGLRIVRVAGVESEMELPYAALHQLCLPLLDRVDRLPEPQAEAVATTFGLRTGPPPTPFLVGLGVLNLLAEAAQDAPVLCVVDDAQWLDAASAQVLMFVARRLQAEAVLMVFATRHDLPGMRDLPLLPVAGLPDDDARRLLSSVVRWPLDDSVRHAILAEAAGNPLALLELPLGRAPAALAGGYGLLDVLPLSGRIEESFRRRIDELPAEDQALLLVVAADPVGDASAIWRAAAALGIDREAGGTAVRAGLLRIGVRMTFRHPLVRSAVYGAAPPAERRRAHRALAEVTSPESDPDRRAWHLAQATAAEDETVAEELEASASRAQARGGLAAAAAFLERAASLTTDEQRRADRALAAAQAKYDAGSLVDARVLVDRAANGRPDALRDAHITHLRGHLAFASGDSADAPALLLSAARQFERLDPGRARETYLDALTYALLAGRFAQKADVAAVAAAARAAPSAAPSGAAVAPSAAPVAPSAASPLRAADLLLDGLAALHTDGHAAGVPPVRRALDAFRRPDLPPAEALRWLSIACHGSYEVWDDDAWTALAEAHVRLARLNGALVMLPVALNQRVNAHLHAGEFGAAAALAAESDAVGEATGIARPRYSAAAVAAWRGAEDVATALIADAMETVVRRREGIGLTLIQYTNAVLHNGLGRWPQAVAAAELATAHPGESAFAAWALAELVEAAARAGEPEKAERAYERLVLTTRPSATDWSLGVEARCRALITTTAAAEAHFREAIDRLGRSRGAMPLARAHQVYGEWLRQRDRRTEARAELRKAHEMFAAVGAQAFAERAGRELLAGGEAAVPDRSRPAVDALTPQEQQIARLARDGRTNTEIGGELFLSARTVEWHLRKVFNKLGIANRRELARVLPDPRPGRIRAA</sequence>
<comment type="caution">
    <text evidence="4">The sequence shown here is derived from an EMBL/GenBank/DDBJ whole genome shotgun (WGS) entry which is preliminary data.</text>
</comment>
<dbReference type="SUPFAM" id="SSF48452">
    <property type="entry name" value="TPR-like"/>
    <property type="match status" value="1"/>
</dbReference>
<dbReference type="SUPFAM" id="SSF52540">
    <property type="entry name" value="P-loop containing nucleoside triphosphate hydrolases"/>
    <property type="match status" value="1"/>
</dbReference>
<dbReference type="EMBL" id="BOMI01000059">
    <property type="protein sequence ID" value="GID74451.1"/>
    <property type="molecule type" value="Genomic_DNA"/>
</dbReference>
<dbReference type="Proteomes" id="UP000609879">
    <property type="component" value="Unassembled WGS sequence"/>
</dbReference>
<dbReference type="PRINTS" id="PR00038">
    <property type="entry name" value="HTHLUXR"/>
</dbReference>
<feature type="domain" description="HTH luxR-type" evidence="3">
    <location>
        <begin position="862"/>
        <end position="927"/>
    </location>
</feature>
<dbReference type="Gene3D" id="1.25.40.10">
    <property type="entry name" value="Tetratricopeptide repeat domain"/>
    <property type="match status" value="1"/>
</dbReference>
<accession>A0ABQ3Y371</accession>
<evidence type="ECO:0000313" key="4">
    <source>
        <dbReference type="EMBL" id="GID74451.1"/>
    </source>
</evidence>
<dbReference type="InterPro" id="IPR000792">
    <property type="entry name" value="Tscrpt_reg_LuxR_C"/>
</dbReference>
<reference evidence="4 5" key="1">
    <citation type="submission" date="2021-01" db="EMBL/GenBank/DDBJ databases">
        <title>Whole genome shotgun sequence of Actinoplanes deccanensis NBRC 13994.</title>
        <authorList>
            <person name="Komaki H."/>
            <person name="Tamura T."/>
        </authorList>
    </citation>
    <scope>NUCLEOTIDE SEQUENCE [LARGE SCALE GENOMIC DNA]</scope>
    <source>
        <strain evidence="4 5">NBRC 13994</strain>
    </source>
</reference>
<dbReference type="SMART" id="SM00421">
    <property type="entry name" value="HTH_LUXR"/>
    <property type="match status" value="1"/>
</dbReference>
<name>A0ABQ3Y371_9ACTN</name>
<dbReference type="Pfam" id="PF13191">
    <property type="entry name" value="AAA_16"/>
    <property type="match status" value="1"/>
</dbReference>
<dbReference type="CDD" id="cd06170">
    <property type="entry name" value="LuxR_C_like"/>
    <property type="match status" value="1"/>
</dbReference>
<dbReference type="RefSeq" id="WP_275409912.1">
    <property type="nucleotide sequence ID" value="NZ_BAAABO010000006.1"/>
</dbReference>
<evidence type="ECO:0000256" key="2">
    <source>
        <dbReference type="ARBA" id="ARBA00022840"/>
    </source>
</evidence>
<dbReference type="InterPro" id="IPR036388">
    <property type="entry name" value="WH-like_DNA-bd_sf"/>
</dbReference>
<evidence type="ECO:0000259" key="3">
    <source>
        <dbReference type="PROSITE" id="PS50043"/>
    </source>
</evidence>
<dbReference type="PANTHER" id="PTHR16305:SF35">
    <property type="entry name" value="TRANSCRIPTIONAL ACTIVATOR DOMAIN"/>
    <property type="match status" value="1"/>
</dbReference>
<dbReference type="InterPro" id="IPR011990">
    <property type="entry name" value="TPR-like_helical_dom_sf"/>
</dbReference>
<keyword evidence="5" id="KW-1185">Reference proteome</keyword>
<dbReference type="Pfam" id="PF00196">
    <property type="entry name" value="GerE"/>
    <property type="match status" value="1"/>
</dbReference>
<proteinExistence type="predicted"/>
<keyword evidence="2" id="KW-0067">ATP-binding</keyword>
<keyword evidence="1" id="KW-0547">Nucleotide-binding</keyword>
<organism evidence="4 5">
    <name type="scientific">Paractinoplanes deccanensis</name>
    <dbReference type="NCBI Taxonomy" id="113561"/>
    <lineage>
        <taxon>Bacteria</taxon>
        <taxon>Bacillati</taxon>
        <taxon>Actinomycetota</taxon>
        <taxon>Actinomycetes</taxon>
        <taxon>Micromonosporales</taxon>
        <taxon>Micromonosporaceae</taxon>
        <taxon>Paractinoplanes</taxon>
    </lineage>
</organism>
<dbReference type="InterPro" id="IPR041664">
    <property type="entry name" value="AAA_16"/>
</dbReference>
<evidence type="ECO:0000256" key="1">
    <source>
        <dbReference type="ARBA" id="ARBA00022741"/>
    </source>
</evidence>